<evidence type="ECO:0000313" key="9">
    <source>
        <dbReference type="Proteomes" id="UP001596105"/>
    </source>
</evidence>
<evidence type="ECO:0000256" key="4">
    <source>
        <dbReference type="ARBA" id="ARBA00023002"/>
    </source>
</evidence>
<dbReference type="InterPro" id="IPR023753">
    <property type="entry name" value="FAD/NAD-binding_dom"/>
</dbReference>
<keyword evidence="2" id="KW-0285">Flavoprotein</keyword>
<organism evidence="8 9">
    <name type="scientific">Cohnella suwonensis</name>
    <dbReference type="NCBI Taxonomy" id="696072"/>
    <lineage>
        <taxon>Bacteria</taxon>
        <taxon>Bacillati</taxon>
        <taxon>Bacillota</taxon>
        <taxon>Bacilli</taxon>
        <taxon>Bacillales</taxon>
        <taxon>Paenibacillaceae</taxon>
        <taxon>Cohnella</taxon>
    </lineage>
</organism>
<dbReference type="SUPFAM" id="SSF55424">
    <property type="entry name" value="FAD/NAD-linked reductases, dimerisation (C-terminal) domain"/>
    <property type="match status" value="1"/>
</dbReference>
<keyword evidence="3" id="KW-0274">FAD</keyword>
<accession>A0ABW0M133</accession>
<dbReference type="Gene3D" id="3.30.390.30">
    <property type="match status" value="1"/>
</dbReference>
<evidence type="ECO:0000256" key="3">
    <source>
        <dbReference type="ARBA" id="ARBA00022827"/>
    </source>
</evidence>
<feature type="region of interest" description="Disordered" evidence="5">
    <location>
        <begin position="37"/>
        <end position="56"/>
    </location>
</feature>
<sequence length="412" mass="44082">MNTNAMVIVGAGEAGARAASELRARGWTGDVTMIGEERRAPYERPPLSKSQLADAKRPAPTTILSAEKLEELNITLLSGDAAVRIDRIGHKVVLESGREVPYGKLLLATGARPRKLPAKGDAAEEILILRTFDDALRLRERLRPGARVAIIGGGFIGLEVAASAIAIGCDATLVEVASRILMRGVPEPIAAAVERRHREAGVSFRIGVMIESVDRDGDAYRIRLADGTSVPCDVIVAGIGAVPETALAAACGLDIENGIRVDERLRTSDPDIFAAGDCCSFPHPLYGGKRMRLEAWRNAQDQGTLAAGNMLGDEAPYEAIPWFWSDQYDLTLQVAGMADPDNAIAQRDLGEAGRLYFHLDGEGRLVSVSGIGPTGAFAKEFRLAEMLVEKRAHPPADALADPGVRLKELLRG</sequence>
<comment type="caution">
    <text evidence="8">The sequence shown here is derived from an EMBL/GenBank/DDBJ whole genome shotgun (WGS) entry which is preliminary data.</text>
</comment>
<keyword evidence="4" id="KW-0560">Oxidoreductase</keyword>
<dbReference type="InterPro" id="IPR036188">
    <property type="entry name" value="FAD/NAD-bd_sf"/>
</dbReference>
<evidence type="ECO:0000259" key="7">
    <source>
        <dbReference type="Pfam" id="PF14759"/>
    </source>
</evidence>
<feature type="domain" description="Reductase C-terminal" evidence="7">
    <location>
        <begin position="322"/>
        <end position="410"/>
    </location>
</feature>
<evidence type="ECO:0000313" key="8">
    <source>
        <dbReference type="EMBL" id="MFC5470521.1"/>
    </source>
</evidence>
<protein>
    <submittedName>
        <fullName evidence="8">NAD(P)/FAD-dependent oxidoreductase</fullName>
    </submittedName>
</protein>
<evidence type="ECO:0000256" key="1">
    <source>
        <dbReference type="ARBA" id="ARBA00001974"/>
    </source>
</evidence>
<dbReference type="PRINTS" id="PR00411">
    <property type="entry name" value="PNDRDTASEI"/>
</dbReference>
<dbReference type="SUPFAM" id="SSF51905">
    <property type="entry name" value="FAD/NAD(P)-binding domain"/>
    <property type="match status" value="1"/>
</dbReference>
<proteinExistence type="predicted"/>
<feature type="domain" description="FAD/NAD(P)-binding" evidence="6">
    <location>
        <begin position="6"/>
        <end position="303"/>
    </location>
</feature>
<dbReference type="Proteomes" id="UP001596105">
    <property type="component" value="Unassembled WGS sequence"/>
</dbReference>
<gene>
    <name evidence="8" type="ORF">ACFPPD_17660</name>
</gene>
<dbReference type="EMBL" id="JBHSMH010000066">
    <property type="protein sequence ID" value="MFC5470521.1"/>
    <property type="molecule type" value="Genomic_DNA"/>
</dbReference>
<dbReference type="PRINTS" id="PR00368">
    <property type="entry name" value="FADPNR"/>
</dbReference>
<dbReference type="Pfam" id="PF07992">
    <property type="entry name" value="Pyr_redox_2"/>
    <property type="match status" value="1"/>
</dbReference>
<dbReference type="InterPro" id="IPR050446">
    <property type="entry name" value="FAD-oxidoreductase/Apoptosis"/>
</dbReference>
<name>A0ABW0M133_9BACL</name>
<evidence type="ECO:0000256" key="2">
    <source>
        <dbReference type="ARBA" id="ARBA00022630"/>
    </source>
</evidence>
<dbReference type="InterPro" id="IPR016156">
    <property type="entry name" value="FAD/NAD-linked_Rdtase_dimer_sf"/>
</dbReference>
<dbReference type="Gene3D" id="3.50.50.60">
    <property type="entry name" value="FAD/NAD(P)-binding domain"/>
    <property type="match status" value="2"/>
</dbReference>
<dbReference type="InterPro" id="IPR028202">
    <property type="entry name" value="Reductase_C"/>
</dbReference>
<dbReference type="Pfam" id="PF14759">
    <property type="entry name" value="Reductase_C"/>
    <property type="match status" value="1"/>
</dbReference>
<dbReference type="PANTHER" id="PTHR43557:SF2">
    <property type="entry name" value="RIESKE DOMAIN-CONTAINING PROTEIN-RELATED"/>
    <property type="match status" value="1"/>
</dbReference>
<dbReference type="PANTHER" id="PTHR43557">
    <property type="entry name" value="APOPTOSIS-INDUCING FACTOR 1"/>
    <property type="match status" value="1"/>
</dbReference>
<reference evidence="9" key="1">
    <citation type="journal article" date="2019" name="Int. J. Syst. Evol. Microbiol.">
        <title>The Global Catalogue of Microorganisms (GCM) 10K type strain sequencing project: providing services to taxonomists for standard genome sequencing and annotation.</title>
        <authorList>
            <consortium name="The Broad Institute Genomics Platform"/>
            <consortium name="The Broad Institute Genome Sequencing Center for Infectious Disease"/>
            <person name="Wu L."/>
            <person name="Ma J."/>
        </authorList>
    </citation>
    <scope>NUCLEOTIDE SEQUENCE [LARGE SCALE GENOMIC DNA]</scope>
    <source>
        <strain evidence="9">CCUG 57113</strain>
    </source>
</reference>
<comment type="cofactor">
    <cofactor evidence="1">
        <name>FAD</name>
        <dbReference type="ChEBI" id="CHEBI:57692"/>
    </cofactor>
</comment>
<dbReference type="RefSeq" id="WP_209749704.1">
    <property type="nucleotide sequence ID" value="NZ_JBHSMH010000066.1"/>
</dbReference>
<keyword evidence="9" id="KW-1185">Reference proteome</keyword>
<evidence type="ECO:0000259" key="6">
    <source>
        <dbReference type="Pfam" id="PF07992"/>
    </source>
</evidence>
<evidence type="ECO:0000256" key="5">
    <source>
        <dbReference type="SAM" id="MobiDB-lite"/>
    </source>
</evidence>